<dbReference type="RefSeq" id="WP_171837334.1">
    <property type="nucleotide sequence ID" value="NZ_CP053715.1"/>
</dbReference>
<keyword evidence="3" id="KW-1185">Reference proteome</keyword>
<gene>
    <name evidence="2" type="ORF">HN018_28230</name>
</gene>
<organism evidence="2 3">
    <name type="scientific">Lichenicola cladoniae</name>
    <dbReference type="NCBI Taxonomy" id="1484109"/>
    <lineage>
        <taxon>Bacteria</taxon>
        <taxon>Pseudomonadati</taxon>
        <taxon>Pseudomonadota</taxon>
        <taxon>Alphaproteobacteria</taxon>
        <taxon>Acetobacterales</taxon>
        <taxon>Acetobacteraceae</taxon>
        <taxon>Lichenicola</taxon>
    </lineage>
</organism>
<accession>A0A6M8I159</accession>
<sequence>MSDLKLFRLSSTGVSELTGATVPLERSLQTLFERNLEGLLGVRFLASEYRTTNGRIDTLGVDENFCPVIIEYKRASNENVINQGLFYLDWLMDHRRDFAWLVMERYGKDEAAKVEWSAPRLICIAGDFTRYDEHAVKQISRNIELIRYRRFDDDLLLLDLVTTTASTVVARPDLAIEDAGVSSGVIPAKYKSVTEYLADADAGLTDLFESTRALLRAIGDDVQERTLKNYFAFTRLKNFACVEIKPTARKLLVYLKVDPASIDLQAGFTRDVSKIGHYGTGDLEVTLSKTEDVERAKLLFEQSYQAS</sequence>
<dbReference type="Pfam" id="PF18899">
    <property type="entry name" value="DUF5655"/>
    <property type="match status" value="1"/>
</dbReference>
<dbReference type="Gene3D" id="3.40.1350.10">
    <property type="match status" value="1"/>
</dbReference>
<name>A0A6M8I159_9PROT</name>
<reference evidence="2 3" key="1">
    <citation type="journal article" date="2014" name="World J. Microbiol. Biotechnol.">
        <title>Biodiversity and physiological characteristics of Antarctic and Arctic lichens-associated bacteria.</title>
        <authorList>
            <person name="Lee Y.M."/>
            <person name="Kim E.H."/>
            <person name="Lee H.K."/>
            <person name="Hong S.G."/>
        </authorList>
    </citation>
    <scope>NUCLEOTIDE SEQUENCE [LARGE SCALE GENOMIC DNA]</scope>
    <source>
        <strain evidence="2 3">PAMC 26569</strain>
        <plasmid evidence="2">unnamed8</plasmid>
    </source>
</reference>
<dbReference type="GO" id="GO:0003676">
    <property type="term" value="F:nucleic acid binding"/>
    <property type="evidence" value="ECO:0007669"/>
    <property type="project" value="InterPro"/>
</dbReference>
<dbReference type="Proteomes" id="UP000500767">
    <property type="component" value="Plasmid unnamed8"/>
</dbReference>
<evidence type="ECO:0000259" key="1">
    <source>
        <dbReference type="Pfam" id="PF18899"/>
    </source>
</evidence>
<proteinExistence type="predicted"/>
<keyword evidence="2" id="KW-0614">Plasmid</keyword>
<evidence type="ECO:0000313" key="3">
    <source>
        <dbReference type="Proteomes" id="UP000500767"/>
    </source>
</evidence>
<protein>
    <submittedName>
        <fullName evidence="2">DUF91 domain-containing protein</fullName>
    </submittedName>
</protein>
<feature type="domain" description="DUF5655" evidence="1">
    <location>
        <begin position="193"/>
        <end position="305"/>
    </location>
</feature>
<dbReference type="InterPro" id="IPR043714">
    <property type="entry name" value="DUF5655"/>
</dbReference>
<dbReference type="EMBL" id="CP053715">
    <property type="protein sequence ID" value="QKE94016.1"/>
    <property type="molecule type" value="Genomic_DNA"/>
</dbReference>
<dbReference type="InterPro" id="IPR011856">
    <property type="entry name" value="tRNA_endonuc-like_dom_sf"/>
</dbReference>
<dbReference type="KEGG" id="lck:HN018_28230"/>
<evidence type="ECO:0000313" key="2">
    <source>
        <dbReference type="EMBL" id="QKE94016.1"/>
    </source>
</evidence>
<geneLocation type="plasmid" evidence="2 3">
    <name>unnamed8</name>
</geneLocation>
<dbReference type="AlphaFoldDB" id="A0A6M8I159"/>